<feature type="transmembrane region" description="Helical" evidence="1">
    <location>
        <begin position="39"/>
        <end position="61"/>
    </location>
</feature>
<keyword evidence="3" id="KW-1185">Reference proteome</keyword>
<accession>A0A431W1U8</accession>
<feature type="transmembrane region" description="Helical" evidence="1">
    <location>
        <begin position="12"/>
        <end position="33"/>
    </location>
</feature>
<gene>
    <name evidence="2" type="ORF">EJ104_03480</name>
</gene>
<organism evidence="2 3">
    <name type="scientific">Deinococcus radiophilus</name>
    <dbReference type="NCBI Taxonomy" id="32062"/>
    <lineage>
        <taxon>Bacteria</taxon>
        <taxon>Thermotogati</taxon>
        <taxon>Deinococcota</taxon>
        <taxon>Deinococci</taxon>
        <taxon>Deinococcales</taxon>
        <taxon>Deinococcaceae</taxon>
        <taxon>Deinococcus</taxon>
    </lineage>
</organism>
<proteinExistence type="predicted"/>
<sequence length="265" mass="27362">MRPRLTPLNADAPHLLAVMLLTGLAGTALRLLSDPGETLPTLLLTGLYLSLPLLAAAGLTVSQPRRGVCWGAGLGAALAAAYCNYVLMDPQYNQDANIGLGLYLLGGFVLVLGPAALLGGALGYLFGPQEQSEPATSYLPLWPWLKPLGLPVLGAVAAAGVDYARTAALTGLALADLLIGAAFLAGSALLYGLLLSLLPLLWLRGLAARTGQPRHPLAAFWGICAGLALGGVLVRAWPSMLAWPLAALLPLLGGVLGWQTARPTR</sequence>
<name>A0A431W1U8_9DEIO</name>
<comment type="caution">
    <text evidence="2">The sequence shown here is derived from an EMBL/GenBank/DDBJ whole genome shotgun (WGS) entry which is preliminary data.</text>
</comment>
<keyword evidence="1" id="KW-0472">Membrane</keyword>
<feature type="transmembrane region" description="Helical" evidence="1">
    <location>
        <begin position="100"/>
        <end position="127"/>
    </location>
</feature>
<keyword evidence="1" id="KW-1133">Transmembrane helix</keyword>
<keyword evidence="1" id="KW-0812">Transmembrane</keyword>
<feature type="transmembrane region" description="Helical" evidence="1">
    <location>
        <begin position="215"/>
        <end position="234"/>
    </location>
</feature>
<evidence type="ECO:0000313" key="3">
    <source>
        <dbReference type="Proteomes" id="UP000277766"/>
    </source>
</evidence>
<feature type="transmembrane region" description="Helical" evidence="1">
    <location>
        <begin position="68"/>
        <end position="88"/>
    </location>
</feature>
<feature type="transmembrane region" description="Helical" evidence="1">
    <location>
        <begin position="177"/>
        <end position="203"/>
    </location>
</feature>
<dbReference type="RefSeq" id="WP_126351371.1">
    <property type="nucleotide sequence ID" value="NZ_CP086380.1"/>
</dbReference>
<dbReference type="EMBL" id="RXPE01000004">
    <property type="protein sequence ID" value="RTR29460.1"/>
    <property type="molecule type" value="Genomic_DNA"/>
</dbReference>
<feature type="transmembrane region" description="Helical" evidence="1">
    <location>
        <begin position="148"/>
        <end position="165"/>
    </location>
</feature>
<dbReference type="Proteomes" id="UP000277766">
    <property type="component" value="Unassembled WGS sequence"/>
</dbReference>
<reference evidence="2 3" key="1">
    <citation type="submission" date="2018-12" db="EMBL/GenBank/DDBJ databases">
        <title>Deinococcus radiophilus ATCC 27603 genome sequencing and assembly.</title>
        <authorList>
            <person name="Maclea K.S."/>
            <person name="Maynard C.R."/>
        </authorList>
    </citation>
    <scope>NUCLEOTIDE SEQUENCE [LARGE SCALE GENOMIC DNA]</scope>
    <source>
        <strain evidence="2 3">ATCC 27603</strain>
    </source>
</reference>
<feature type="transmembrane region" description="Helical" evidence="1">
    <location>
        <begin position="240"/>
        <end position="258"/>
    </location>
</feature>
<evidence type="ECO:0000313" key="2">
    <source>
        <dbReference type="EMBL" id="RTR29460.1"/>
    </source>
</evidence>
<evidence type="ECO:0000256" key="1">
    <source>
        <dbReference type="SAM" id="Phobius"/>
    </source>
</evidence>
<dbReference type="AlphaFoldDB" id="A0A431W1U8"/>
<protein>
    <submittedName>
        <fullName evidence="2">Uncharacterized protein</fullName>
    </submittedName>
</protein>